<reference evidence="1" key="1">
    <citation type="submission" date="2020-04" db="EMBL/GenBank/DDBJ databases">
        <authorList>
            <person name="Alioto T."/>
            <person name="Alioto T."/>
            <person name="Gomez Garrido J."/>
        </authorList>
    </citation>
    <scope>NUCLEOTIDE SEQUENCE</scope>
    <source>
        <strain evidence="1">A484AB</strain>
    </source>
</reference>
<comment type="caution">
    <text evidence="1">The sequence shown here is derived from an EMBL/GenBank/DDBJ whole genome shotgun (WGS) entry which is preliminary data.</text>
</comment>
<sequence>MSGFIPDIMKLLVDVKLLGYVTEFLRNEEFPAKSIWKKIVKKAVYESDHYEWVDKIERKKEHEFYLWSQPCISLSIWYDLWKYGQSKQITDILRLLCWLLDCK</sequence>
<accession>A0A6S7HXH1</accession>
<name>A0A6S7HXH1_PARCT</name>
<dbReference type="Proteomes" id="UP001152795">
    <property type="component" value="Unassembled WGS sequence"/>
</dbReference>
<evidence type="ECO:0000313" key="1">
    <source>
        <dbReference type="EMBL" id="CAB4010176.1"/>
    </source>
</evidence>
<dbReference type="AlphaFoldDB" id="A0A6S7HXH1"/>
<proteinExistence type="predicted"/>
<gene>
    <name evidence="1" type="ORF">PACLA_8A032080</name>
</gene>
<protein>
    <submittedName>
        <fullName evidence="1">Uncharacterized protein</fullName>
    </submittedName>
</protein>
<evidence type="ECO:0000313" key="2">
    <source>
        <dbReference type="Proteomes" id="UP001152795"/>
    </source>
</evidence>
<keyword evidence="2" id="KW-1185">Reference proteome</keyword>
<dbReference type="EMBL" id="CACRXK020006700">
    <property type="protein sequence ID" value="CAB4010176.1"/>
    <property type="molecule type" value="Genomic_DNA"/>
</dbReference>
<organism evidence="1 2">
    <name type="scientific">Paramuricea clavata</name>
    <name type="common">Red gorgonian</name>
    <name type="synonym">Violescent sea-whip</name>
    <dbReference type="NCBI Taxonomy" id="317549"/>
    <lineage>
        <taxon>Eukaryota</taxon>
        <taxon>Metazoa</taxon>
        <taxon>Cnidaria</taxon>
        <taxon>Anthozoa</taxon>
        <taxon>Octocorallia</taxon>
        <taxon>Malacalcyonacea</taxon>
        <taxon>Plexauridae</taxon>
        <taxon>Paramuricea</taxon>
    </lineage>
</organism>